<evidence type="ECO:0000313" key="1">
    <source>
        <dbReference type="EMBL" id="KAF5349669.1"/>
    </source>
</evidence>
<sequence length="304" mass="33624">MASFTPSIALHQSVPVLFANPNGDSANQLAALINAEIGSDGFKQSTASLDALLSSITSQLLLSSLAHRETIDEYVNFVLFTALQIKNEATHLGSIRKDDEPPLYRIAPLHPASGPAILGENLAKTIYDSIWSATSRAVTPDVEHDRDQSKEYYYMTSVRATILARSFALSESFRDSLWRDIEDILVKSLFSGDEQEPGSFIALTALLLGAGKEIKDYMGEEMKGQGKAWLWYDDVRTESNAKWGWKDVVESVKHQPGPEMIDRLPEYVKDNVELAKKHVGGVVEESWDSERLAAEAFGWASIDS</sequence>
<keyword evidence="2" id="KW-1185">Reference proteome</keyword>
<comment type="caution">
    <text evidence="1">The sequence shown here is derived from an EMBL/GenBank/DDBJ whole genome shotgun (WGS) entry which is preliminary data.</text>
</comment>
<dbReference type="OrthoDB" id="2940584at2759"/>
<organism evidence="1 2">
    <name type="scientific">Leucocoprinus leucothites</name>
    <dbReference type="NCBI Taxonomy" id="201217"/>
    <lineage>
        <taxon>Eukaryota</taxon>
        <taxon>Fungi</taxon>
        <taxon>Dikarya</taxon>
        <taxon>Basidiomycota</taxon>
        <taxon>Agaricomycotina</taxon>
        <taxon>Agaricomycetes</taxon>
        <taxon>Agaricomycetidae</taxon>
        <taxon>Agaricales</taxon>
        <taxon>Agaricineae</taxon>
        <taxon>Agaricaceae</taxon>
        <taxon>Leucocoprinus</taxon>
    </lineage>
</organism>
<evidence type="ECO:0000313" key="2">
    <source>
        <dbReference type="Proteomes" id="UP000559027"/>
    </source>
</evidence>
<accession>A0A8H5CX68</accession>
<gene>
    <name evidence="1" type="ORF">D9756_008868</name>
</gene>
<dbReference type="EMBL" id="JAACJO010000016">
    <property type="protein sequence ID" value="KAF5349669.1"/>
    <property type="molecule type" value="Genomic_DNA"/>
</dbReference>
<dbReference type="AlphaFoldDB" id="A0A8H5CX68"/>
<protein>
    <submittedName>
        <fullName evidence="1">Uncharacterized protein</fullName>
    </submittedName>
</protein>
<name>A0A8H5CX68_9AGAR</name>
<reference evidence="1 2" key="1">
    <citation type="journal article" date="2020" name="ISME J.">
        <title>Uncovering the hidden diversity of litter-decomposition mechanisms in mushroom-forming fungi.</title>
        <authorList>
            <person name="Floudas D."/>
            <person name="Bentzer J."/>
            <person name="Ahren D."/>
            <person name="Johansson T."/>
            <person name="Persson P."/>
            <person name="Tunlid A."/>
        </authorList>
    </citation>
    <scope>NUCLEOTIDE SEQUENCE [LARGE SCALE GENOMIC DNA]</scope>
    <source>
        <strain evidence="1 2">CBS 146.42</strain>
    </source>
</reference>
<proteinExistence type="predicted"/>
<dbReference type="Proteomes" id="UP000559027">
    <property type="component" value="Unassembled WGS sequence"/>
</dbReference>